<dbReference type="Gene3D" id="1.10.510.10">
    <property type="entry name" value="Transferase(Phosphotransferase) domain 1"/>
    <property type="match status" value="1"/>
</dbReference>
<sequence length="315" mass="36103">MEQIVRRARQQPPRVKFAADYENSSQCASPSTWPRNTQESDTNTFTKIIPWPYAVDYDIDENDLMDATRSTDGLKVVLKRIRASTQELGIIRFLNSPELLRDPNNKTCPLLDVIPLADNEVILVMPILRVFDSPIFRHLQEGLVFMHAHHIQHGDACRMNLMMDASQVIPEGYHFHADWAEEQNLGQHYRWRDRCSVRPVRYYFIDFGLSAYHPHGPGSASQLAVRSIWPGQKLDVYQLGNVFLEVLAAFPAHQAPLQPILQSMTRTDPSMRPTASEALKEFEALCLRIPAAELTVSMEYEPDSDPEDDLRYEIL</sequence>
<dbReference type="InterPro" id="IPR011009">
    <property type="entry name" value="Kinase-like_dom_sf"/>
</dbReference>
<protein>
    <submittedName>
        <fullName evidence="1">Protein kinase domain-containing protein</fullName>
    </submittedName>
</protein>
<proteinExistence type="predicted"/>
<keyword evidence="1" id="KW-0418">Kinase</keyword>
<dbReference type="Proteomes" id="UP000613580">
    <property type="component" value="Unassembled WGS sequence"/>
</dbReference>
<dbReference type="AlphaFoldDB" id="A0A8H6WBL4"/>
<evidence type="ECO:0000313" key="2">
    <source>
        <dbReference type="Proteomes" id="UP000613580"/>
    </source>
</evidence>
<organism evidence="1 2">
    <name type="scientific">Mycena chlorophos</name>
    <name type="common">Agaric fungus</name>
    <name type="synonym">Agaricus chlorophos</name>
    <dbReference type="NCBI Taxonomy" id="658473"/>
    <lineage>
        <taxon>Eukaryota</taxon>
        <taxon>Fungi</taxon>
        <taxon>Dikarya</taxon>
        <taxon>Basidiomycota</taxon>
        <taxon>Agaricomycotina</taxon>
        <taxon>Agaricomycetes</taxon>
        <taxon>Agaricomycetidae</taxon>
        <taxon>Agaricales</taxon>
        <taxon>Marasmiineae</taxon>
        <taxon>Mycenaceae</taxon>
        <taxon>Mycena</taxon>
    </lineage>
</organism>
<gene>
    <name evidence="1" type="ORF">HMN09_00580100</name>
</gene>
<reference evidence="1" key="1">
    <citation type="submission" date="2020-05" db="EMBL/GenBank/DDBJ databases">
        <title>Mycena genomes resolve the evolution of fungal bioluminescence.</title>
        <authorList>
            <person name="Tsai I.J."/>
        </authorList>
    </citation>
    <scope>NUCLEOTIDE SEQUENCE</scope>
    <source>
        <strain evidence="1">110903Hualien_Pintung</strain>
    </source>
</reference>
<comment type="caution">
    <text evidence="1">The sequence shown here is derived from an EMBL/GenBank/DDBJ whole genome shotgun (WGS) entry which is preliminary data.</text>
</comment>
<evidence type="ECO:0000313" key="1">
    <source>
        <dbReference type="EMBL" id="KAF7310381.1"/>
    </source>
</evidence>
<keyword evidence="2" id="KW-1185">Reference proteome</keyword>
<dbReference type="OrthoDB" id="5987198at2759"/>
<dbReference type="EMBL" id="JACAZE010000007">
    <property type="protein sequence ID" value="KAF7310381.1"/>
    <property type="molecule type" value="Genomic_DNA"/>
</dbReference>
<accession>A0A8H6WBL4</accession>
<name>A0A8H6WBL4_MYCCL</name>
<keyword evidence="1" id="KW-0808">Transferase</keyword>
<dbReference type="SUPFAM" id="SSF56112">
    <property type="entry name" value="Protein kinase-like (PK-like)"/>
    <property type="match status" value="1"/>
</dbReference>
<dbReference type="GO" id="GO:0016301">
    <property type="term" value="F:kinase activity"/>
    <property type="evidence" value="ECO:0007669"/>
    <property type="project" value="UniProtKB-KW"/>
</dbReference>